<feature type="compositionally biased region" description="Low complexity" evidence="5">
    <location>
        <begin position="661"/>
        <end position="672"/>
    </location>
</feature>
<dbReference type="InterPro" id="IPR016024">
    <property type="entry name" value="ARM-type_fold"/>
</dbReference>
<dbReference type="Pfam" id="PF16213">
    <property type="entry name" value="DCB"/>
    <property type="match status" value="1"/>
</dbReference>
<feature type="domain" description="Mon2 C-terminal" evidence="7">
    <location>
        <begin position="960"/>
        <end position="1009"/>
    </location>
</feature>
<dbReference type="STRING" id="5217.A0A4Q1BRS0"/>
<dbReference type="InterPro" id="IPR021133">
    <property type="entry name" value="HEAT_type_2"/>
</dbReference>
<dbReference type="InParanoid" id="A0A4Q1BRS0"/>
<evidence type="ECO:0000256" key="5">
    <source>
        <dbReference type="SAM" id="MobiDB-lite"/>
    </source>
</evidence>
<dbReference type="OrthoDB" id="294853at2759"/>
<sequence length="1662" mass="181295">MLLREDMRYFDHNILVSELQALVQETRRRHPDVKDAGESALESLKSGPLPKPIPLKQADILLSPITLGCKTKTPKIIGISLAALQRLVALSGLPTEHLPVVLQTLTSVSGQGVDIQLKILQTILAVLTFNKDVHDEVLGSALLLCFKLQDSRVSVVSSTAAATLRQAVMVVFDRVSTDESSPSVQLSLPGDPQVDLTLTQSAMDTFSIFSDLCLLTAEKAKPRLLKLSTLSRTFGLELIESILSGYESGVKQRPELLHVVKISLDPLLIKLLADKPPFPVALRLCRILFLLIRSFINHLPIQVESYLSTLIRLGMGDTEHEESKKEHVPPWLRVLALEILRGICGDAALLQDIWIHYDQPGEPGLFAKLISSLGRLVNEKPTLLGIGTKMQGLGVPAVEGHHSNPGYLDMGIGMVASAASVGVSTVSSMIGAQGAGLGPQSAMKLKLIEQHDKVEAPPIPETYIYLLALQSVNAVAEGIFAVSGQTSETPLAITGLAESAWPALLAAQSFCIATNLSDSLFAEVLSALQNFTIACGVLNLRTPRDAFLSTLGKYAVPPQLVSAAQTYLEAPAGSHRNNVMNTDALGLGAALGVGVVPSPPSLSERNLACLKSAITVARLLAASLGPAWHDVLEVVQNANFLLTVKRPNVSRKQPTGTPQIGSTSPSRSRTSGEGQRPEVFEDLEVDVIQLAINALFDSTRELDDAALSTFLSALCQLSSEMIGMDPSHFTVVNPTNGSVSPSVTEGPLSPGLAVSTEMHRRRSSGINISHSIKSGDRSFSLHKLRTVGMLNLSRLVKGDSQIGWTMYTQHLLAVARHLTAPSTIRTQASEALNEFLLSAIRVGRDSRVQHQVFDVLVKQVDVNPISNSIATDYDVRSTGFQTLNNILESSGHSLQVGWDTIFGMLNNVCRDSSSGSGFLHRNDSSTSVNTTFRAPTSSTLSKGDAALVRIAFPSLNLICTDFLSSLNPEDLRLCISCLGCYGRQRDDVNITLAAIGLLWAVSDAVQQRQLIDLWLHLLTELLELGRDPRLEVRSGAMQTLFRCVELYGASLSSELWAEVLNKVILPLLEGAQGDDAHVLALTSVGGIFQSFLSSLLRLDDFERVYERLLGQLQRAFISPPRTCATAALRALERILLGLSSVPPPPTCIDKSWNIYCDMSANIAQGEPYTQENLIALTRVGSLLHVQLPFSDSTSRQLSQILRSFMTYSRSPDYRPDVDSMSPLQSAITELLTSSHGFAPSIVLEDLAEYTSLAYSGDGQGGKLSFVGLSKWTMPTMARIFQACSSDVEAYEDGTVESVLGAYAIPVKLKYDCPSPCKFGEDQPLWRTVSFDVLVRRWADEKAMTAFYIQTERYEGIWSQIMVVFAATLLGDNPNDLPEEDEHFVISILTHIHTSIAAHLGDDRVPDRVLSQYADVLAKASRVHRYDTTSEGGTTAPAVAEPSEQMRYWAFDRLVEAVTRSSTSTSSNAQSVKVQAEENAKRVARLSIPALIGRFESSLRQFLDDSKIRGQMPFPRVREDELMYILRHLVTLRIWEDTISSFSHVSVTLQTAYSTSSRAHLFHFYPLLLELCFFIVPLPSMWIFPSEHAQLMSLTPESSTSRRPSHESRVEPDGSGYDGGETQLSQSRSEVIDAGNGEDLVEINARDIARRCLELVGEEMGLG</sequence>
<dbReference type="Pfam" id="PF16206">
    <property type="entry name" value="Mon2_C"/>
    <property type="match status" value="2"/>
</dbReference>
<dbReference type="FunCoup" id="A0A4Q1BRS0">
    <property type="interactions" value="452"/>
</dbReference>
<comment type="similarity">
    <text evidence="1">Belongs to the MON2 family.</text>
</comment>
<dbReference type="Proteomes" id="UP000289152">
    <property type="component" value="Unassembled WGS sequence"/>
</dbReference>
<dbReference type="InterPro" id="IPR011989">
    <property type="entry name" value="ARM-like"/>
</dbReference>
<dbReference type="PROSITE" id="PS50077">
    <property type="entry name" value="HEAT_REPEAT"/>
    <property type="match status" value="1"/>
</dbReference>
<evidence type="ECO:0000259" key="7">
    <source>
        <dbReference type="Pfam" id="PF16206"/>
    </source>
</evidence>
<dbReference type="Gene3D" id="1.25.10.10">
    <property type="entry name" value="Leucine-rich Repeat Variant"/>
    <property type="match status" value="1"/>
</dbReference>
<evidence type="ECO:0000259" key="8">
    <source>
        <dbReference type="Pfam" id="PF16213"/>
    </source>
</evidence>
<feature type="region of interest" description="Disordered" evidence="5">
    <location>
        <begin position="1594"/>
        <end position="1629"/>
    </location>
</feature>
<dbReference type="PANTHER" id="PTHR10663">
    <property type="entry name" value="GUANYL-NUCLEOTIDE EXCHANGE FACTOR"/>
    <property type="match status" value="1"/>
</dbReference>
<feature type="domain" description="Mon2 C-terminal" evidence="7">
    <location>
        <begin position="1265"/>
        <end position="1531"/>
    </location>
</feature>
<evidence type="ECO:0000256" key="2">
    <source>
        <dbReference type="ARBA" id="ARBA00022448"/>
    </source>
</evidence>
<feature type="compositionally biased region" description="Polar residues" evidence="5">
    <location>
        <begin position="650"/>
        <end position="660"/>
    </location>
</feature>
<keyword evidence="2" id="KW-0813">Transport</keyword>
<protein>
    <recommendedName>
        <fullName evidence="11">Protein MON2 homolog</fullName>
    </recommendedName>
</protein>
<dbReference type="SUPFAM" id="SSF48371">
    <property type="entry name" value="ARM repeat"/>
    <property type="match status" value="2"/>
</dbReference>
<organism evidence="9 10">
    <name type="scientific">Tremella mesenterica</name>
    <name type="common">Jelly fungus</name>
    <dbReference type="NCBI Taxonomy" id="5217"/>
    <lineage>
        <taxon>Eukaryota</taxon>
        <taxon>Fungi</taxon>
        <taxon>Dikarya</taxon>
        <taxon>Basidiomycota</taxon>
        <taxon>Agaricomycotina</taxon>
        <taxon>Tremellomycetes</taxon>
        <taxon>Tremellales</taxon>
        <taxon>Tremellaceae</taxon>
        <taxon>Tremella</taxon>
    </lineage>
</organism>
<dbReference type="InterPro" id="IPR032629">
    <property type="entry name" value="DCB_dom"/>
</dbReference>
<reference evidence="9 10" key="1">
    <citation type="submission" date="2016-06" db="EMBL/GenBank/DDBJ databases">
        <title>Evolution of pathogenesis and genome organization in the Tremellales.</title>
        <authorList>
            <person name="Cuomo C."/>
            <person name="Litvintseva A."/>
            <person name="Heitman J."/>
            <person name="Chen Y."/>
            <person name="Sun S."/>
            <person name="Springer D."/>
            <person name="Dromer F."/>
            <person name="Young S."/>
            <person name="Zeng Q."/>
            <person name="Chapman S."/>
            <person name="Gujja S."/>
            <person name="Saif S."/>
            <person name="Birren B."/>
        </authorList>
    </citation>
    <scope>NUCLEOTIDE SEQUENCE [LARGE SCALE GENOMIC DNA]</scope>
    <source>
        <strain evidence="9 10">ATCC 28783</strain>
    </source>
</reference>
<proteinExistence type="inferred from homology"/>
<dbReference type="VEuPathDB" id="FungiDB:TREMEDRAFT_71474"/>
<evidence type="ECO:0000256" key="1">
    <source>
        <dbReference type="ARBA" id="ARBA00008144"/>
    </source>
</evidence>
<evidence type="ECO:0000256" key="3">
    <source>
        <dbReference type="ARBA" id="ARBA00022927"/>
    </source>
</evidence>
<dbReference type="InterPro" id="IPR032817">
    <property type="entry name" value="Mon2_C"/>
</dbReference>
<keyword evidence="3" id="KW-0653">Protein transport</keyword>
<dbReference type="Pfam" id="PF12783">
    <property type="entry name" value="Sec7-like_HUS"/>
    <property type="match status" value="1"/>
</dbReference>
<feature type="repeat" description="HEAT" evidence="4">
    <location>
        <begin position="1017"/>
        <end position="1055"/>
    </location>
</feature>
<evidence type="ECO:0000259" key="6">
    <source>
        <dbReference type="Pfam" id="PF12783"/>
    </source>
</evidence>
<accession>A0A4Q1BRS0</accession>
<comment type="caution">
    <text evidence="9">The sequence shown here is derived from an EMBL/GenBank/DDBJ whole genome shotgun (WGS) entry which is preliminary data.</text>
</comment>
<evidence type="ECO:0008006" key="11">
    <source>
        <dbReference type="Google" id="ProtNLM"/>
    </source>
</evidence>
<gene>
    <name evidence="9" type="ORF">M231_02113</name>
</gene>
<evidence type="ECO:0000313" key="10">
    <source>
        <dbReference type="Proteomes" id="UP000289152"/>
    </source>
</evidence>
<dbReference type="GO" id="GO:0015031">
    <property type="term" value="P:protein transport"/>
    <property type="evidence" value="ECO:0007669"/>
    <property type="project" value="UniProtKB-KW"/>
</dbReference>
<feature type="region of interest" description="Disordered" evidence="5">
    <location>
        <begin position="649"/>
        <end position="678"/>
    </location>
</feature>
<evidence type="ECO:0000313" key="9">
    <source>
        <dbReference type="EMBL" id="RXK40656.1"/>
    </source>
</evidence>
<evidence type="ECO:0000256" key="4">
    <source>
        <dbReference type="PROSITE-ProRule" id="PRU00103"/>
    </source>
</evidence>
<dbReference type="EMBL" id="SDIL01000016">
    <property type="protein sequence ID" value="RXK40656.1"/>
    <property type="molecule type" value="Genomic_DNA"/>
</dbReference>
<dbReference type="PANTHER" id="PTHR10663:SF333">
    <property type="entry name" value="PROTEIN MON2 HOMOLOG"/>
    <property type="match status" value="1"/>
</dbReference>
<keyword evidence="10" id="KW-1185">Reference proteome</keyword>
<name>A0A4Q1BRS0_TREME</name>
<feature type="domain" description="Mon2/Sec7/BIG1-like HUS" evidence="6">
    <location>
        <begin position="202"/>
        <end position="359"/>
    </location>
</feature>
<dbReference type="GO" id="GO:0005794">
    <property type="term" value="C:Golgi apparatus"/>
    <property type="evidence" value="ECO:0007669"/>
    <property type="project" value="UniProtKB-ARBA"/>
</dbReference>
<dbReference type="InterPro" id="IPR032691">
    <property type="entry name" value="Mon2/Sec7/BIG1-like_HUS"/>
</dbReference>
<feature type="domain" description="Mon2/Sec7/BIG1-like dimerisation and cyclophilin-binding" evidence="8">
    <location>
        <begin position="14"/>
        <end position="178"/>
    </location>
</feature>